<evidence type="ECO:0000256" key="3">
    <source>
        <dbReference type="ARBA" id="ARBA00022692"/>
    </source>
</evidence>
<protein>
    <recommendedName>
        <fullName evidence="7">Mos1 transposase HTH domain-containing protein</fullName>
    </recommendedName>
</protein>
<dbReference type="InterPro" id="IPR041426">
    <property type="entry name" value="Mos1_HTH"/>
</dbReference>
<comment type="caution">
    <text evidence="8">The sequence shown here is derived from an EMBL/GenBank/DDBJ whole genome shotgun (WGS) entry which is preliminary data.</text>
</comment>
<dbReference type="GO" id="GO:2001234">
    <property type="term" value="P:negative regulation of apoptotic signaling pathway"/>
    <property type="evidence" value="ECO:0007669"/>
    <property type="project" value="TreeGrafter"/>
</dbReference>
<evidence type="ECO:0000313" key="9">
    <source>
        <dbReference type="Proteomes" id="UP000792457"/>
    </source>
</evidence>
<evidence type="ECO:0000256" key="1">
    <source>
        <dbReference type="ARBA" id="ARBA00004141"/>
    </source>
</evidence>
<comment type="caution">
    <text evidence="6">Lacks conserved residue(s) required for the propagation of feature annotation.</text>
</comment>
<dbReference type="GO" id="GO:0019899">
    <property type="term" value="F:enzyme binding"/>
    <property type="evidence" value="ECO:0007669"/>
    <property type="project" value="TreeGrafter"/>
</dbReference>
<dbReference type="OrthoDB" id="1277691at2759"/>
<keyword evidence="3 6" id="KW-0812">Transmembrane</keyword>
<evidence type="ECO:0000313" key="8">
    <source>
        <dbReference type="EMBL" id="KAG8237202.1"/>
    </source>
</evidence>
<dbReference type="EMBL" id="KZ309133">
    <property type="protein sequence ID" value="KAG8237202.1"/>
    <property type="molecule type" value="Genomic_DNA"/>
</dbReference>
<keyword evidence="9" id="KW-1185">Reference proteome</keyword>
<feature type="transmembrane region" description="Helical" evidence="6">
    <location>
        <begin position="212"/>
        <end position="232"/>
    </location>
</feature>
<evidence type="ECO:0000259" key="7">
    <source>
        <dbReference type="Pfam" id="PF17906"/>
    </source>
</evidence>
<name>A0A8K0P8M6_LADFU</name>
<gene>
    <name evidence="8" type="ORF">J437_LFUL016958</name>
</gene>
<reference evidence="8" key="1">
    <citation type="submission" date="2013-04" db="EMBL/GenBank/DDBJ databases">
        <authorList>
            <person name="Qu J."/>
            <person name="Murali S.C."/>
            <person name="Bandaranaike D."/>
            <person name="Bellair M."/>
            <person name="Blankenburg K."/>
            <person name="Chao H."/>
            <person name="Dinh H."/>
            <person name="Doddapaneni H."/>
            <person name="Downs B."/>
            <person name="Dugan-Rocha S."/>
            <person name="Elkadiri S."/>
            <person name="Gnanaolivu R.D."/>
            <person name="Hernandez B."/>
            <person name="Javaid M."/>
            <person name="Jayaseelan J.C."/>
            <person name="Lee S."/>
            <person name="Li M."/>
            <person name="Ming W."/>
            <person name="Munidasa M."/>
            <person name="Muniz J."/>
            <person name="Nguyen L."/>
            <person name="Ongeri F."/>
            <person name="Osuji N."/>
            <person name="Pu L.-L."/>
            <person name="Puazo M."/>
            <person name="Qu C."/>
            <person name="Quiroz J."/>
            <person name="Raj R."/>
            <person name="Weissenberger G."/>
            <person name="Xin Y."/>
            <person name="Zou X."/>
            <person name="Han Y."/>
            <person name="Richards S."/>
            <person name="Worley K."/>
            <person name="Muzny D."/>
            <person name="Gibbs R."/>
        </authorList>
    </citation>
    <scope>NUCLEOTIDE SEQUENCE</scope>
    <source>
        <strain evidence="8">Sampled in the wild</strain>
    </source>
</reference>
<evidence type="ECO:0000256" key="2">
    <source>
        <dbReference type="ARBA" id="ARBA00010350"/>
    </source>
</evidence>
<evidence type="ECO:0000256" key="6">
    <source>
        <dbReference type="RuleBase" id="RU004379"/>
    </source>
</evidence>
<dbReference type="Pfam" id="PF01027">
    <property type="entry name" value="Bax1-I"/>
    <property type="match status" value="1"/>
</dbReference>
<dbReference type="GO" id="GO:0033119">
    <property type="term" value="P:negative regulation of RNA splicing"/>
    <property type="evidence" value="ECO:0007669"/>
    <property type="project" value="TreeGrafter"/>
</dbReference>
<dbReference type="AlphaFoldDB" id="A0A8K0P8M6"/>
<keyword evidence="5 6" id="KW-0472">Membrane</keyword>
<feature type="transmembrane region" description="Helical" evidence="6">
    <location>
        <begin position="244"/>
        <end position="264"/>
    </location>
</feature>
<sequence>MAPTINSFINTFSVRLEQPVVSHLKSVYACLSFSCLSASAGSVLALSESNPLQFLTTGIFPFLLTCGSLIGFLMTPHDPANRKNQRTLAESSKQFGYVGRILNLESNAFPSLLQAVGAVSAHPCLVPVSRNVMESSLEQRYAIKFCSKLNKSLAETHKLIVQAYGDSALSYSQVLRWLKAFKGGREEVVNEPRTGRPSTGVSLGPILEVAMFINPSIVVTALVGTAVIFACFSASALYARRGYFLFLGGILSSALSFLLLMTLGNMFFRSYLVFQLNLWIGFAVMCMFVLFDTQLIIEKRRAGDTDFIAHSMDLFIDLIGIFRRLLVILAQKVKGEEQQNKRKRND</sequence>
<dbReference type="PANTHER" id="PTHR23291:SF32">
    <property type="entry name" value="BAX INHIBITOR 1"/>
    <property type="match status" value="1"/>
</dbReference>
<accession>A0A8K0P8M6</accession>
<comment type="subcellular location">
    <subcellularLocation>
        <location evidence="1">Membrane</location>
        <topology evidence="1">Multi-pass membrane protein</topology>
    </subcellularLocation>
</comment>
<reference evidence="8" key="2">
    <citation type="submission" date="2017-10" db="EMBL/GenBank/DDBJ databases">
        <title>Ladona fulva Genome sequencing and assembly.</title>
        <authorList>
            <person name="Murali S."/>
            <person name="Richards S."/>
            <person name="Bandaranaike D."/>
            <person name="Bellair M."/>
            <person name="Blankenburg K."/>
            <person name="Chao H."/>
            <person name="Dinh H."/>
            <person name="Doddapaneni H."/>
            <person name="Dugan-Rocha S."/>
            <person name="Elkadiri S."/>
            <person name="Gnanaolivu R."/>
            <person name="Hernandez B."/>
            <person name="Skinner E."/>
            <person name="Javaid M."/>
            <person name="Lee S."/>
            <person name="Li M."/>
            <person name="Ming W."/>
            <person name="Munidasa M."/>
            <person name="Muniz J."/>
            <person name="Nguyen L."/>
            <person name="Hughes D."/>
            <person name="Osuji N."/>
            <person name="Pu L.-L."/>
            <person name="Puazo M."/>
            <person name="Qu C."/>
            <person name="Quiroz J."/>
            <person name="Raj R."/>
            <person name="Weissenberger G."/>
            <person name="Xin Y."/>
            <person name="Zou X."/>
            <person name="Han Y."/>
            <person name="Worley K."/>
            <person name="Muzny D."/>
            <person name="Gibbs R."/>
        </authorList>
    </citation>
    <scope>NUCLEOTIDE SEQUENCE</scope>
    <source>
        <strain evidence="8">Sampled in the wild</strain>
    </source>
</reference>
<dbReference type="PANTHER" id="PTHR23291">
    <property type="entry name" value="BAX INHIBITOR-RELATED"/>
    <property type="match status" value="1"/>
</dbReference>
<feature type="transmembrane region" description="Helical" evidence="6">
    <location>
        <begin position="270"/>
        <end position="291"/>
    </location>
</feature>
<dbReference type="Gene3D" id="1.10.10.1450">
    <property type="match status" value="1"/>
</dbReference>
<feature type="domain" description="Mos1 transposase HTH" evidence="7">
    <location>
        <begin position="140"/>
        <end position="184"/>
    </location>
</feature>
<proteinExistence type="inferred from homology"/>
<dbReference type="Proteomes" id="UP000792457">
    <property type="component" value="Unassembled WGS sequence"/>
</dbReference>
<dbReference type="InterPro" id="IPR006214">
    <property type="entry name" value="Bax_inhibitor_1-related"/>
</dbReference>
<dbReference type="GO" id="GO:0031966">
    <property type="term" value="C:mitochondrial membrane"/>
    <property type="evidence" value="ECO:0007669"/>
    <property type="project" value="TreeGrafter"/>
</dbReference>
<organism evidence="8 9">
    <name type="scientific">Ladona fulva</name>
    <name type="common">Scarce chaser dragonfly</name>
    <name type="synonym">Libellula fulva</name>
    <dbReference type="NCBI Taxonomy" id="123851"/>
    <lineage>
        <taxon>Eukaryota</taxon>
        <taxon>Metazoa</taxon>
        <taxon>Ecdysozoa</taxon>
        <taxon>Arthropoda</taxon>
        <taxon>Hexapoda</taxon>
        <taxon>Insecta</taxon>
        <taxon>Pterygota</taxon>
        <taxon>Palaeoptera</taxon>
        <taxon>Odonata</taxon>
        <taxon>Epiprocta</taxon>
        <taxon>Anisoptera</taxon>
        <taxon>Libelluloidea</taxon>
        <taxon>Libellulidae</taxon>
        <taxon>Ladona</taxon>
    </lineage>
</organism>
<dbReference type="Pfam" id="PF17906">
    <property type="entry name" value="HTH_48"/>
    <property type="match status" value="1"/>
</dbReference>
<evidence type="ECO:0000256" key="5">
    <source>
        <dbReference type="ARBA" id="ARBA00023136"/>
    </source>
</evidence>
<dbReference type="GO" id="GO:0034620">
    <property type="term" value="P:cellular response to unfolded protein"/>
    <property type="evidence" value="ECO:0007669"/>
    <property type="project" value="TreeGrafter"/>
</dbReference>
<keyword evidence="4 6" id="KW-1133">Transmembrane helix</keyword>
<comment type="similarity">
    <text evidence="2 6">Belongs to the BI1 family.</text>
</comment>
<evidence type="ECO:0000256" key="4">
    <source>
        <dbReference type="ARBA" id="ARBA00022989"/>
    </source>
</evidence>